<feature type="transmembrane region" description="Helical" evidence="6">
    <location>
        <begin position="165"/>
        <end position="183"/>
    </location>
</feature>
<feature type="transmembrane region" description="Helical" evidence="6">
    <location>
        <begin position="224"/>
        <end position="242"/>
    </location>
</feature>
<comment type="subcellular location">
    <subcellularLocation>
        <location evidence="1">Membrane</location>
        <topology evidence="1">Multi-pass membrane protein</topology>
    </subcellularLocation>
</comment>
<dbReference type="PANTHER" id="PTHR42718:SF9">
    <property type="entry name" value="MAJOR FACILITATOR SUPERFAMILY MULTIDRUG TRANSPORTER MFSC"/>
    <property type="match status" value="1"/>
</dbReference>
<dbReference type="InterPro" id="IPR020846">
    <property type="entry name" value="MFS_dom"/>
</dbReference>
<feature type="transmembrane region" description="Helical" evidence="6">
    <location>
        <begin position="262"/>
        <end position="288"/>
    </location>
</feature>
<dbReference type="InterPro" id="IPR011701">
    <property type="entry name" value="MFS"/>
</dbReference>
<reference evidence="8" key="2">
    <citation type="submission" date="2022-10" db="EMBL/GenBank/DDBJ databases">
        <authorList>
            <person name="Trinh H.N."/>
        </authorList>
    </citation>
    <scope>NUCLEOTIDE SEQUENCE</scope>
    <source>
        <strain evidence="8">RN2-1</strain>
    </source>
</reference>
<comment type="caution">
    <text evidence="8">The sequence shown here is derived from an EMBL/GenBank/DDBJ whole genome shotgun (WGS) entry which is preliminary data.</text>
</comment>
<feature type="transmembrane region" description="Helical" evidence="6">
    <location>
        <begin position="428"/>
        <end position="448"/>
    </location>
</feature>
<keyword evidence="4 6" id="KW-1133">Transmembrane helix</keyword>
<dbReference type="SUPFAM" id="SSF103473">
    <property type="entry name" value="MFS general substrate transporter"/>
    <property type="match status" value="1"/>
</dbReference>
<feature type="transmembrane region" description="Helical" evidence="6">
    <location>
        <begin position="47"/>
        <end position="67"/>
    </location>
</feature>
<feature type="transmembrane region" description="Helical" evidence="6">
    <location>
        <begin position="108"/>
        <end position="129"/>
    </location>
</feature>
<dbReference type="GO" id="GO:0016020">
    <property type="term" value="C:membrane"/>
    <property type="evidence" value="ECO:0007669"/>
    <property type="project" value="UniProtKB-SubCell"/>
</dbReference>
<dbReference type="CDD" id="cd17321">
    <property type="entry name" value="MFS_MMR_MDR_like"/>
    <property type="match status" value="1"/>
</dbReference>
<dbReference type="Gene3D" id="1.20.1250.20">
    <property type="entry name" value="MFS general substrate transporter like domains"/>
    <property type="match status" value="1"/>
</dbReference>
<proteinExistence type="predicted"/>
<evidence type="ECO:0000256" key="1">
    <source>
        <dbReference type="ARBA" id="ARBA00004141"/>
    </source>
</evidence>
<evidence type="ECO:0000313" key="8">
    <source>
        <dbReference type="EMBL" id="MCW3474068.1"/>
    </source>
</evidence>
<dbReference type="AlphaFoldDB" id="A0AA41YP36"/>
<evidence type="ECO:0000256" key="5">
    <source>
        <dbReference type="ARBA" id="ARBA00023136"/>
    </source>
</evidence>
<feature type="domain" description="Major facilitator superfamily (MFS) profile" evidence="7">
    <location>
        <begin position="13"/>
        <end position="451"/>
    </location>
</feature>
<evidence type="ECO:0000256" key="2">
    <source>
        <dbReference type="ARBA" id="ARBA00022448"/>
    </source>
</evidence>
<evidence type="ECO:0000259" key="7">
    <source>
        <dbReference type="PROSITE" id="PS50850"/>
    </source>
</evidence>
<feature type="transmembrane region" description="Helical" evidence="6">
    <location>
        <begin position="294"/>
        <end position="316"/>
    </location>
</feature>
<gene>
    <name evidence="8" type="ORF">OL599_05705</name>
</gene>
<keyword evidence="5 6" id="KW-0472">Membrane</keyword>
<dbReference type="PRINTS" id="PR01036">
    <property type="entry name" value="TCRTETB"/>
</dbReference>
<feature type="transmembrane region" description="Helical" evidence="6">
    <location>
        <begin position="195"/>
        <end position="218"/>
    </location>
</feature>
<feature type="transmembrane region" description="Helical" evidence="6">
    <location>
        <begin position="79"/>
        <end position="102"/>
    </location>
</feature>
<dbReference type="Proteomes" id="UP001165679">
    <property type="component" value="Unassembled WGS sequence"/>
</dbReference>
<dbReference type="GO" id="GO:0022857">
    <property type="term" value="F:transmembrane transporter activity"/>
    <property type="evidence" value="ECO:0007669"/>
    <property type="project" value="InterPro"/>
</dbReference>
<reference evidence="8" key="1">
    <citation type="submission" date="2022-09" db="EMBL/GenBank/DDBJ databases">
        <title>Rhodovastum sp. nov. RN2-1 isolated from soil in Seongnam, South Korea.</title>
        <authorList>
            <person name="Le N.T."/>
        </authorList>
    </citation>
    <scope>NUCLEOTIDE SEQUENCE</scope>
    <source>
        <strain evidence="8">RN2-1</strain>
    </source>
</reference>
<keyword evidence="9" id="KW-1185">Reference proteome</keyword>
<keyword evidence="3 6" id="KW-0812">Transmembrane</keyword>
<dbReference type="InterPro" id="IPR036259">
    <property type="entry name" value="MFS_trans_sf"/>
</dbReference>
<dbReference type="Pfam" id="PF07690">
    <property type="entry name" value="MFS_1"/>
    <property type="match status" value="1"/>
</dbReference>
<dbReference type="Gene3D" id="1.20.1720.10">
    <property type="entry name" value="Multidrug resistance protein D"/>
    <property type="match status" value="1"/>
</dbReference>
<protein>
    <submittedName>
        <fullName evidence="8">MFS transporter</fullName>
    </submittedName>
</protein>
<evidence type="ECO:0000313" key="9">
    <source>
        <dbReference type="Proteomes" id="UP001165679"/>
    </source>
</evidence>
<name>A0AA41YP36_9PROT</name>
<feature type="transmembrane region" description="Helical" evidence="6">
    <location>
        <begin position="356"/>
        <end position="378"/>
    </location>
</feature>
<feature type="transmembrane region" description="Helical" evidence="6">
    <location>
        <begin position="399"/>
        <end position="416"/>
    </location>
</feature>
<dbReference type="FunFam" id="1.20.1720.10:FF:000011">
    <property type="entry name" value="Transporter, major facilitator family"/>
    <property type="match status" value="1"/>
</dbReference>
<evidence type="ECO:0000256" key="4">
    <source>
        <dbReference type="ARBA" id="ARBA00022989"/>
    </source>
</evidence>
<accession>A0AA41YP36</accession>
<keyword evidence="2" id="KW-0813">Transport</keyword>
<feature type="transmembrane region" description="Helical" evidence="6">
    <location>
        <begin position="328"/>
        <end position="350"/>
    </location>
</feature>
<dbReference type="EMBL" id="JAPDNT010000002">
    <property type="protein sequence ID" value="MCW3474068.1"/>
    <property type="molecule type" value="Genomic_DNA"/>
</dbReference>
<evidence type="ECO:0000256" key="3">
    <source>
        <dbReference type="ARBA" id="ARBA00022692"/>
    </source>
</evidence>
<sequence>MMDGLPLAQRRRAMLTLALAISVSVLGSAVANIALPTIARDLDVTPAASIWVVNAFQIAVMVTLLPCSSLGDIYGYRRVYGIGLAVFTVASLACALATTLPLLTAARILQGLGGAGLMSVNTALVRYIFPRAQLGRGLGFNALVVATSSAVGPSVAAAILSVGSWPWLFAVNVPVGVVALLLLRSLPRTPLSDHGFDLPSALLNAATFGLFIAALDALSHGRGSMLPMLEFAGALAVGVVFVQRQLTLPAPMLPVDLFRRPIFALSVATSICSFVAQSSAYVALPFLLQSVGGISEIGTGLLMTPWPATVAVVAPLSGRLSDRFPAGLLGGIGLAIMTLGLLLVGLLPAHPAWWDVAWRMAMAGAGFSLFQAPNNRLLLSSVPRERSGAGSGMLSTSRLLGQTIGAALVAVCFGLTEIDGVGRGATVALLTGTAFAAVAAVLSSLRLVRAAASD</sequence>
<evidence type="ECO:0000256" key="6">
    <source>
        <dbReference type="SAM" id="Phobius"/>
    </source>
</evidence>
<dbReference type="PANTHER" id="PTHR42718">
    <property type="entry name" value="MAJOR FACILITATOR SUPERFAMILY MULTIDRUG TRANSPORTER MFSC"/>
    <property type="match status" value="1"/>
</dbReference>
<organism evidence="8 9">
    <name type="scientific">Limobrevibacterium gyesilva</name>
    <dbReference type="NCBI Taxonomy" id="2991712"/>
    <lineage>
        <taxon>Bacteria</taxon>
        <taxon>Pseudomonadati</taxon>
        <taxon>Pseudomonadota</taxon>
        <taxon>Alphaproteobacteria</taxon>
        <taxon>Acetobacterales</taxon>
        <taxon>Acetobacteraceae</taxon>
        <taxon>Limobrevibacterium</taxon>
    </lineage>
</organism>
<dbReference type="PROSITE" id="PS50850">
    <property type="entry name" value="MFS"/>
    <property type="match status" value="1"/>
</dbReference>
<feature type="transmembrane region" description="Helical" evidence="6">
    <location>
        <begin position="138"/>
        <end position="159"/>
    </location>
</feature>